<dbReference type="CDD" id="cd14791">
    <property type="entry name" value="GH36"/>
    <property type="match status" value="1"/>
</dbReference>
<protein>
    <recommendedName>
        <fullName evidence="2">alpha-galactosidase</fullName>
        <ecNumber evidence="2">3.2.1.22</ecNumber>
    </recommendedName>
</protein>
<dbReference type="Pfam" id="PF02065">
    <property type="entry name" value="Melibiase"/>
    <property type="match status" value="1"/>
</dbReference>
<dbReference type="SUPFAM" id="SSF51445">
    <property type="entry name" value="(Trans)glycosidases"/>
    <property type="match status" value="1"/>
</dbReference>
<name>A0A318NF15_9ACTN</name>
<dbReference type="EC" id="3.2.1.22" evidence="2"/>
<dbReference type="PANTHER" id="PTHR43053:SF3">
    <property type="entry name" value="ALPHA-GALACTOSIDASE C-RELATED"/>
    <property type="match status" value="1"/>
</dbReference>
<evidence type="ECO:0000259" key="5">
    <source>
        <dbReference type="Pfam" id="PF16874"/>
    </source>
</evidence>
<organism evidence="7 8">
    <name type="scientific">Micromonospora arborensis</name>
    <dbReference type="NCBI Taxonomy" id="2116518"/>
    <lineage>
        <taxon>Bacteria</taxon>
        <taxon>Bacillati</taxon>
        <taxon>Actinomycetota</taxon>
        <taxon>Actinomycetes</taxon>
        <taxon>Micromonosporales</taxon>
        <taxon>Micromonosporaceae</taxon>
        <taxon>Micromonospora</taxon>
    </lineage>
</organism>
<dbReference type="PANTHER" id="PTHR43053">
    <property type="entry name" value="GLYCOSIDASE FAMILY 31"/>
    <property type="match status" value="1"/>
</dbReference>
<dbReference type="InterPro" id="IPR031705">
    <property type="entry name" value="Glyco_hydro_36_C"/>
</dbReference>
<dbReference type="Gene3D" id="2.70.98.60">
    <property type="entry name" value="alpha-galactosidase from lactobacil brevis"/>
    <property type="match status" value="1"/>
</dbReference>
<feature type="domain" description="Glycosyl hydrolase family 36 N-terminal" evidence="6">
    <location>
        <begin position="26"/>
        <end position="257"/>
    </location>
</feature>
<evidence type="ECO:0000259" key="6">
    <source>
        <dbReference type="Pfam" id="PF16875"/>
    </source>
</evidence>
<dbReference type="GO" id="GO:0016052">
    <property type="term" value="P:carbohydrate catabolic process"/>
    <property type="evidence" value="ECO:0007669"/>
    <property type="project" value="InterPro"/>
</dbReference>
<dbReference type="GO" id="GO:0004557">
    <property type="term" value="F:alpha-galactosidase activity"/>
    <property type="evidence" value="ECO:0007669"/>
    <property type="project" value="UniProtKB-EC"/>
</dbReference>
<dbReference type="InterPro" id="IPR050985">
    <property type="entry name" value="Alpha-glycosidase_related"/>
</dbReference>
<dbReference type="PRINTS" id="PR00743">
    <property type="entry name" value="GLHYDRLASE36"/>
</dbReference>
<dbReference type="InterPro" id="IPR031704">
    <property type="entry name" value="Glyco_hydro_36_N"/>
</dbReference>
<accession>A0A318NF15</accession>
<dbReference type="AlphaFoldDB" id="A0A318NF15"/>
<sequence length="714" mass="78475">MGSPSSGPAHLSNGGVSLLLTPDRWGLPALVHWGAALADDDVPGLLATDVAAVLNSSLDAPRSFPVVADRHHGWSGTPAVQWEVGGATGGPLHHIGTTTDATTARFELADGELALVTVDYRLDSAGVLHARASIENRSTDGELAVGALRLLLPLPARAREILDFTGKWTGERRPQRRLVGDGTWSRASRRGRPGHDSAFLVLAGTPGFAFRTGEIWACHLAWSGNQEQFVERLPEGAGVHSAVIGAGELLDLVEVRLAPGERYDSPEVLFAWSDQGIDGVTDRFHRSVRSRPEHPSPPRPLVLNTWEAVYFDHDLDRLTELAKRAADVGVERFVLDDGWFRGRRGDTAGLGDWFVDETVWPGGLRELSDRVHELGMQFGLWFEPEMVNPNSDLARAHPQWLLGELPDLGWRHQFALDLSQPEVVAYLLDRIDRIVTDCRVDFIKWDHNRDLHASLHSRTGASGVHEHTLALYRLLDELAARHPALEVESCASGGARADLGILAHTQRVWASDTNDPVERHMIQRWTATLLPPELVGSHVGPAEAHTTHRTAVLPFRLVTALFGHAGIEWDLLSCDPHELEALARWARLYRELRPLLHGGRTVRADDVDEGALLHGVVDPDRKHAVYAWVRTDTSATAHTPRVALPGLDPRRRYRVRIRPETGPASRHQVADPAWLTEAEQGVVLSGRVLTRDGVPLPLLNPGQAMLLELTAADD</sequence>
<evidence type="ECO:0000313" key="8">
    <source>
        <dbReference type="Proteomes" id="UP000248333"/>
    </source>
</evidence>
<feature type="domain" description="Glycosyl hydrolase family 36 C-terminal" evidence="5">
    <location>
        <begin position="616"/>
        <end position="708"/>
    </location>
</feature>
<comment type="caution">
    <text evidence="7">The sequence shown here is derived from an EMBL/GenBank/DDBJ whole genome shotgun (WGS) entry which is preliminary data.</text>
</comment>
<reference evidence="7 8" key="1">
    <citation type="submission" date="2018-03" db="EMBL/GenBank/DDBJ databases">
        <title>Bioinformatic expansion and discovery of thiopeptide antibiotics.</title>
        <authorList>
            <person name="Schwalen C.J."/>
            <person name="Hudson G.A."/>
            <person name="Mitchell D.A."/>
        </authorList>
    </citation>
    <scope>NUCLEOTIDE SEQUENCE [LARGE SCALE GENOMIC DNA]</scope>
    <source>
        <strain evidence="7 8">NRRL 8041</strain>
    </source>
</reference>
<dbReference type="Pfam" id="PF16874">
    <property type="entry name" value="Glyco_hydro_36C"/>
    <property type="match status" value="1"/>
</dbReference>
<evidence type="ECO:0000313" key="7">
    <source>
        <dbReference type="EMBL" id="PYC64312.1"/>
    </source>
</evidence>
<dbReference type="RefSeq" id="WP_110567966.1">
    <property type="nucleotide sequence ID" value="NZ_PYBV01000055.1"/>
</dbReference>
<dbReference type="InterPro" id="IPR002252">
    <property type="entry name" value="Glyco_hydro_36"/>
</dbReference>
<dbReference type="FunFam" id="3.20.20.70:FF:000118">
    <property type="entry name" value="Alpha-galactosidase"/>
    <property type="match status" value="1"/>
</dbReference>
<dbReference type="InterPro" id="IPR013785">
    <property type="entry name" value="Aldolase_TIM"/>
</dbReference>
<dbReference type="Pfam" id="PF16875">
    <property type="entry name" value="Glyco_hydro_36N"/>
    <property type="match status" value="1"/>
</dbReference>
<keyword evidence="8" id="KW-1185">Reference proteome</keyword>
<keyword evidence="4" id="KW-0326">Glycosidase</keyword>
<dbReference type="InterPro" id="IPR038417">
    <property type="entry name" value="Alpga-gal_N_sf"/>
</dbReference>
<proteinExistence type="predicted"/>
<dbReference type="Gene3D" id="3.20.20.70">
    <property type="entry name" value="Aldolase class I"/>
    <property type="match status" value="1"/>
</dbReference>
<evidence type="ECO:0000256" key="1">
    <source>
        <dbReference type="ARBA" id="ARBA00001255"/>
    </source>
</evidence>
<dbReference type="EMBL" id="PYBV01000055">
    <property type="protein sequence ID" value="PYC64312.1"/>
    <property type="molecule type" value="Genomic_DNA"/>
</dbReference>
<evidence type="ECO:0000256" key="2">
    <source>
        <dbReference type="ARBA" id="ARBA00012755"/>
    </source>
</evidence>
<dbReference type="Proteomes" id="UP000248333">
    <property type="component" value="Unassembled WGS sequence"/>
</dbReference>
<evidence type="ECO:0000256" key="4">
    <source>
        <dbReference type="ARBA" id="ARBA00023295"/>
    </source>
</evidence>
<dbReference type="Gene3D" id="2.60.40.1180">
    <property type="entry name" value="Golgi alpha-mannosidase II"/>
    <property type="match status" value="1"/>
</dbReference>
<dbReference type="InterPro" id="IPR013780">
    <property type="entry name" value="Glyco_hydro_b"/>
</dbReference>
<evidence type="ECO:0000256" key="3">
    <source>
        <dbReference type="ARBA" id="ARBA00022801"/>
    </source>
</evidence>
<dbReference type="OrthoDB" id="9758822at2"/>
<dbReference type="InterPro" id="IPR017853">
    <property type="entry name" value="GH"/>
</dbReference>
<comment type="catalytic activity">
    <reaction evidence="1">
        <text>Hydrolysis of terminal, non-reducing alpha-D-galactose residues in alpha-D-galactosides, including galactose oligosaccharides, galactomannans and galactolipids.</text>
        <dbReference type="EC" id="3.2.1.22"/>
    </reaction>
</comment>
<gene>
    <name evidence="7" type="ORF">C7C45_30620</name>
</gene>
<keyword evidence="3" id="KW-0378">Hydrolase</keyword>